<protein>
    <submittedName>
        <fullName evidence="2">Amidohydrolase</fullName>
    </submittedName>
</protein>
<dbReference type="EMBL" id="JABBVZ010000039">
    <property type="protein sequence ID" value="NMP23095.1"/>
    <property type="molecule type" value="Genomic_DNA"/>
</dbReference>
<dbReference type="RefSeq" id="WP_169100048.1">
    <property type="nucleotide sequence ID" value="NZ_JABBVZ010000039.1"/>
</dbReference>
<evidence type="ECO:0000313" key="3">
    <source>
        <dbReference type="Proteomes" id="UP000533476"/>
    </source>
</evidence>
<dbReference type="Pfam" id="PF07969">
    <property type="entry name" value="Amidohydro_3"/>
    <property type="match status" value="1"/>
</dbReference>
<dbReference type="PANTHER" id="PTHR22642:SF2">
    <property type="entry name" value="PROTEIN LONG AFTER FAR-RED 3"/>
    <property type="match status" value="1"/>
</dbReference>
<gene>
    <name evidence="2" type="ORF">HIJ39_12165</name>
</gene>
<sequence>MQKQRLIVAGSVMSPRSAESLGNAVLVRDGRIVAIGQQKDFNTCSGVDILDMGEAHLFPGFVESHAHLWWMGQLETQIDCGPSQNHSVKDILQRVSEVAHRLPPGTWIQGHHWDDSLLAEGRPPTAEELTRAAPHHPVFLMHNSGHLAVANREAFEIAGIDNRTDIPGIVHDGQGKLTGLLLEAMALESVSRHIPPPSQNEMMEQIRVATELCHRQGVTSCTDMALGLGGQESSVESIWRAYQAAEATGALGVRTTCYVRIASPNTFIPPDPPTPFLTMNGVKLFSDGSIQGHTARLKEGYWDQPEEQGMLVQSQEELESMIHRYHTQGLQIAIHANGDQAIETVIAAYYHALGLEGWSHRRHRIEHVQLAHPSDIRAMARVGILPNFFIGHVYHWGDRHRDKFLGPHRAQDLDPLNTAYRQGIRFALHSDAPVTPINPLGSIATAVTRLTQGGQVLGPEQRIPLSAAWQAYTIDAAYLGLREHLVGDIKEGLWADFAVLSENPLIQGPDVLGRTNVLRTLVAGETVWES</sequence>
<dbReference type="CDD" id="cd01300">
    <property type="entry name" value="YtcJ_like"/>
    <property type="match status" value="1"/>
</dbReference>
<dbReference type="SUPFAM" id="SSF51556">
    <property type="entry name" value="Metallo-dependent hydrolases"/>
    <property type="match status" value="1"/>
</dbReference>
<name>A0A7Y0L4J9_9FIRM</name>
<feature type="domain" description="Amidohydrolase 3" evidence="1">
    <location>
        <begin position="50"/>
        <end position="527"/>
    </location>
</feature>
<dbReference type="GO" id="GO:0016810">
    <property type="term" value="F:hydrolase activity, acting on carbon-nitrogen (but not peptide) bonds"/>
    <property type="evidence" value="ECO:0007669"/>
    <property type="project" value="InterPro"/>
</dbReference>
<keyword evidence="3" id="KW-1185">Reference proteome</keyword>
<proteinExistence type="predicted"/>
<keyword evidence="2" id="KW-0378">Hydrolase</keyword>
<accession>A0A7Y0L4J9</accession>
<evidence type="ECO:0000313" key="2">
    <source>
        <dbReference type="EMBL" id="NMP23095.1"/>
    </source>
</evidence>
<dbReference type="InterPro" id="IPR013108">
    <property type="entry name" value="Amidohydro_3"/>
</dbReference>
<organism evidence="2 3">
    <name type="scientific">Sulfobacillus harzensis</name>
    <dbReference type="NCBI Taxonomy" id="2729629"/>
    <lineage>
        <taxon>Bacteria</taxon>
        <taxon>Bacillati</taxon>
        <taxon>Bacillota</taxon>
        <taxon>Clostridia</taxon>
        <taxon>Eubacteriales</taxon>
        <taxon>Clostridiales Family XVII. Incertae Sedis</taxon>
        <taxon>Sulfobacillus</taxon>
    </lineage>
</organism>
<dbReference type="SUPFAM" id="SSF51338">
    <property type="entry name" value="Composite domain of metallo-dependent hydrolases"/>
    <property type="match status" value="1"/>
</dbReference>
<comment type="caution">
    <text evidence="2">The sequence shown here is derived from an EMBL/GenBank/DDBJ whole genome shotgun (WGS) entry which is preliminary data.</text>
</comment>
<dbReference type="InterPro" id="IPR033932">
    <property type="entry name" value="YtcJ-like"/>
</dbReference>
<dbReference type="InterPro" id="IPR011059">
    <property type="entry name" value="Metal-dep_hydrolase_composite"/>
</dbReference>
<dbReference type="Gene3D" id="3.20.20.140">
    <property type="entry name" value="Metal-dependent hydrolases"/>
    <property type="match status" value="1"/>
</dbReference>
<reference evidence="2 3" key="1">
    <citation type="submission" date="2020-04" db="EMBL/GenBank/DDBJ databases">
        <authorList>
            <person name="Zhang R."/>
            <person name="Schippers A."/>
        </authorList>
    </citation>
    <scope>NUCLEOTIDE SEQUENCE [LARGE SCALE GENOMIC DNA]</scope>
    <source>
        <strain evidence="2 3">DSM 109850</strain>
    </source>
</reference>
<dbReference type="PANTHER" id="PTHR22642">
    <property type="entry name" value="IMIDAZOLONEPROPIONASE"/>
    <property type="match status" value="1"/>
</dbReference>
<dbReference type="Gene3D" id="2.30.40.10">
    <property type="entry name" value="Urease, subunit C, domain 1"/>
    <property type="match status" value="1"/>
</dbReference>
<dbReference type="Proteomes" id="UP000533476">
    <property type="component" value="Unassembled WGS sequence"/>
</dbReference>
<dbReference type="InterPro" id="IPR032466">
    <property type="entry name" value="Metal_Hydrolase"/>
</dbReference>
<dbReference type="Gene3D" id="3.10.310.70">
    <property type="match status" value="1"/>
</dbReference>
<evidence type="ECO:0000259" key="1">
    <source>
        <dbReference type="Pfam" id="PF07969"/>
    </source>
</evidence>
<dbReference type="AlphaFoldDB" id="A0A7Y0L4J9"/>